<dbReference type="EMBL" id="LZZM01000043">
    <property type="protein sequence ID" value="OOM81923.1"/>
    <property type="molecule type" value="Genomic_DNA"/>
</dbReference>
<dbReference type="SUPFAM" id="SSF56327">
    <property type="entry name" value="LDH C-terminal domain-like"/>
    <property type="match status" value="1"/>
</dbReference>
<dbReference type="Gene3D" id="3.90.110.10">
    <property type="entry name" value="Lactate dehydrogenase/glycoside hydrolase, family 4, C-terminal"/>
    <property type="match status" value="1"/>
</dbReference>
<dbReference type="GO" id="GO:0004553">
    <property type="term" value="F:hydrolase activity, hydrolyzing O-glycosyl compounds"/>
    <property type="evidence" value="ECO:0007669"/>
    <property type="project" value="InterPro"/>
</dbReference>
<keyword evidence="6 10" id="KW-0464">Manganese</keyword>
<dbReference type="EC" id="3.2.1.-" evidence="14"/>
<gene>
    <name evidence="14" type="primary">pagL_1</name>
    <name evidence="14" type="ORF">CLPUN_07850</name>
</gene>
<protein>
    <submittedName>
        <fullName evidence="14">Phospho-alpha-glucosidase PagL</fullName>
        <ecNumber evidence="14">3.2.1.-</ecNumber>
    </submittedName>
</protein>
<keyword evidence="4 12" id="KW-0378">Hydrolase</keyword>
<evidence type="ECO:0000256" key="4">
    <source>
        <dbReference type="ARBA" id="ARBA00022801"/>
    </source>
</evidence>
<evidence type="ECO:0000256" key="3">
    <source>
        <dbReference type="ARBA" id="ARBA00022723"/>
    </source>
</evidence>
<dbReference type="STRING" id="29367.CLPUN_07850"/>
<feature type="domain" description="Glycosyl hydrolase family 4 C-terminal" evidence="13">
    <location>
        <begin position="196"/>
        <end position="420"/>
    </location>
</feature>
<evidence type="ECO:0000256" key="12">
    <source>
        <dbReference type="RuleBase" id="RU361152"/>
    </source>
</evidence>
<dbReference type="GO" id="GO:0016616">
    <property type="term" value="F:oxidoreductase activity, acting on the CH-OH group of donors, NAD or NADP as acceptor"/>
    <property type="evidence" value="ECO:0007669"/>
    <property type="project" value="InterPro"/>
</dbReference>
<dbReference type="GO" id="GO:0005975">
    <property type="term" value="P:carbohydrate metabolic process"/>
    <property type="evidence" value="ECO:0007669"/>
    <property type="project" value="InterPro"/>
</dbReference>
<keyword evidence="5 12" id="KW-0520">NAD</keyword>
<evidence type="ECO:0000256" key="11">
    <source>
        <dbReference type="PIRSR" id="PIRSR601088-4"/>
    </source>
</evidence>
<organism evidence="14 15">
    <name type="scientific">Clostridium puniceum</name>
    <dbReference type="NCBI Taxonomy" id="29367"/>
    <lineage>
        <taxon>Bacteria</taxon>
        <taxon>Bacillati</taxon>
        <taxon>Bacillota</taxon>
        <taxon>Clostridia</taxon>
        <taxon>Eubacteriales</taxon>
        <taxon>Clostridiaceae</taxon>
        <taxon>Clostridium</taxon>
    </lineage>
</organism>
<evidence type="ECO:0000256" key="10">
    <source>
        <dbReference type="PIRSR" id="PIRSR601088-3"/>
    </source>
</evidence>
<feature type="site" description="Increases basicity of active site Tyr" evidence="11">
    <location>
        <position position="110"/>
    </location>
</feature>
<keyword evidence="10" id="KW-0408">Iron</keyword>
<feature type="binding site" evidence="10">
    <location>
        <position position="171"/>
    </location>
    <ligand>
        <name>Mn(2+)</name>
        <dbReference type="ChEBI" id="CHEBI:29035"/>
    </ligand>
</feature>
<dbReference type="Pfam" id="PF11975">
    <property type="entry name" value="Glyco_hydro_4C"/>
    <property type="match status" value="1"/>
</dbReference>
<dbReference type="AlphaFoldDB" id="A0A1S8TVZ3"/>
<dbReference type="Proteomes" id="UP000190890">
    <property type="component" value="Unassembled WGS sequence"/>
</dbReference>
<proteinExistence type="inferred from homology"/>
<comment type="similarity">
    <text evidence="1 12">Belongs to the glycosyl hydrolase 4 family.</text>
</comment>
<sequence length="445" mass="51047">MKKYSICIVGGASRYTPDMLAMLCNQKDRFPLKKIVLYDNESERQNIVGKYAEILFKEYYPELEEIIYTTDEKEAFKDIDFALMQIRAGRLKMREKDEKISLKHECLGQETCGPGGFAYGLRSVPAVINLIKSIRTYSSECWILNYSNPAAIVAEATKRVFPSDYRIINICDMPIAIMDIYASVLGLKRRDLEPKYFGLNHFGWFTHILNKKTGEDYLPKLREILKTPVDVQTEPLFKEPSWKATFEFMSQMINDYDEYLPNTYLQYYLYPNKMRDKENPEYTRANEVIDGNEKETYGRLREIISLGKIRGTKYEITSDVGCHAEYIVDLATAIANNTNEIFLTITENNGAIQNVSSGMMVEVPCRVGSNGVEPLAVGSIPTFYKGLMENQYAYEKLSVDACLEGSYQKALQALVLNRTVVNTNIAKELLEDLMEANKGYWNELR</sequence>
<keyword evidence="3 10" id="KW-0479">Metal-binding</keyword>
<evidence type="ECO:0000256" key="2">
    <source>
        <dbReference type="ARBA" id="ARBA00011881"/>
    </source>
</evidence>
<keyword evidence="10" id="KW-0533">Nickel</keyword>
<dbReference type="InterPro" id="IPR036291">
    <property type="entry name" value="NAD(P)-bd_dom_sf"/>
</dbReference>
<evidence type="ECO:0000256" key="5">
    <source>
        <dbReference type="ARBA" id="ARBA00023027"/>
    </source>
</evidence>
<dbReference type="PROSITE" id="PS01324">
    <property type="entry name" value="GLYCOSYL_HYDROL_F4"/>
    <property type="match status" value="1"/>
</dbReference>
<feature type="binding site" evidence="9">
    <location>
        <position position="94"/>
    </location>
    <ligand>
        <name>substrate</name>
    </ligand>
</feature>
<feature type="active site" description="Proton acceptor" evidence="8">
    <location>
        <position position="264"/>
    </location>
</feature>
<dbReference type="CDD" id="cd05298">
    <property type="entry name" value="GH4_GlvA_pagL_like"/>
    <property type="match status" value="1"/>
</dbReference>
<keyword evidence="10" id="KW-0170">Cobalt</keyword>
<dbReference type="SUPFAM" id="SSF51735">
    <property type="entry name" value="NAD(P)-binding Rossmann-fold domains"/>
    <property type="match status" value="1"/>
</dbReference>
<dbReference type="PANTHER" id="PTHR32092:SF14">
    <property type="entry name" value="MALTOSE-6'-PHOSPHATE GLUCOSIDASE"/>
    <property type="match status" value="1"/>
</dbReference>
<dbReference type="Gene3D" id="3.40.50.720">
    <property type="entry name" value="NAD(P)-binding Rossmann-like Domain"/>
    <property type="match status" value="1"/>
</dbReference>
<feature type="binding site" evidence="9">
    <location>
        <position position="284"/>
    </location>
    <ligand>
        <name>substrate</name>
    </ligand>
</feature>
<dbReference type="InterPro" id="IPR001088">
    <property type="entry name" value="Glyco_hydro_4"/>
</dbReference>
<evidence type="ECO:0000256" key="9">
    <source>
        <dbReference type="PIRSR" id="PIRSR601088-2"/>
    </source>
</evidence>
<dbReference type="RefSeq" id="WP_077846064.1">
    <property type="nucleotide sequence ID" value="NZ_LZZM01000043.1"/>
</dbReference>
<dbReference type="InterPro" id="IPR015955">
    <property type="entry name" value="Lactate_DH/Glyco_Ohase_4_C"/>
</dbReference>
<dbReference type="InterPro" id="IPR019802">
    <property type="entry name" value="GlycHydrolase_4_CS"/>
</dbReference>
<evidence type="ECO:0000256" key="6">
    <source>
        <dbReference type="ARBA" id="ARBA00023211"/>
    </source>
</evidence>
<name>A0A1S8TVZ3_9CLOT</name>
<dbReference type="OrthoDB" id="9808275at2"/>
<dbReference type="Pfam" id="PF02056">
    <property type="entry name" value="Glyco_hydro_4"/>
    <property type="match status" value="1"/>
</dbReference>
<reference evidence="14 15" key="1">
    <citation type="submission" date="2016-05" db="EMBL/GenBank/DDBJ databases">
        <title>Microbial solvent formation.</title>
        <authorList>
            <person name="Poehlein A."/>
            <person name="Montoya Solano J.D."/>
            <person name="Flitsch S."/>
            <person name="Krabben P."/>
            <person name="Duerre P."/>
            <person name="Daniel R."/>
        </authorList>
    </citation>
    <scope>NUCLEOTIDE SEQUENCE [LARGE SCALE GENOMIC DNA]</scope>
    <source>
        <strain evidence="14 15">DSM 2619</strain>
    </source>
</reference>
<feature type="binding site" evidence="9">
    <location>
        <position position="148"/>
    </location>
    <ligand>
        <name>substrate</name>
    </ligand>
</feature>
<dbReference type="PANTHER" id="PTHR32092">
    <property type="entry name" value="6-PHOSPHO-BETA-GLUCOSIDASE-RELATED"/>
    <property type="match status" value="1"/>
</dbReference>
<comment type="cofactor">
    <cofactor evidence="12">
        <name>NAD(+)</name>
        <dbReference type="ChEBI" id="CHEBI:57540"/>
    </cofactor>
    <text evidence="12">Binds 1 NAD(+) per subunit.</text>
</comment>
<keyword evidence="15" id="KW-1185">Reference proteome</keyword>
<feature type="binding site" evidence="10">
    <location>
        <position position="201"/>
    </location>
    <ligand>
        <name>Mn(2+)</name>
        <dbReference type="ChEBI" id="CHEBI:29035"/>
    </ligand>
</feature>
<evidence type="ECO:0000256" key="8">
    <source>
        <dbReference type="PIRSR" id="PIRSR601088-1"/>
    </source>
</evidence>
<evidence type="ECO:0000313" key="14">
    <source>
        <dbReference type="EMBL" id="OOM81923.1"/>
    </source>
</evidence>
<comment type="caution">
    <text evidence="14">The sequence shown here is derived from an EMBL/GenBank/DDBJ whole genome shotgun (WGS) entry which is preliminary data.</text>
</comment>
<evidence type="ECO:0000256" key="1">
    <source>
        <dbReference type="ARBA" id="ARBA00010141"/>
    </source>
</evidence>
<keyword evidence="7 12" id="KW-0326">Glycosidase</keyword>
<dbReference type="PRINTS" id="PR00732">
    <property type="entry name" value="GLHYDRLASE4"/>
</dbReference>
<dbReference type="InterPro" id="IPR022616">
    <property type="entry name" value="Glyco_hydro_4_C"/>
</dbReference>
<dbReference type="GO" id="GO:0046872">
    <property type="term" value="F:metal ion binding"/>
    <property type="evidence" value="ECO:0007669"/>
    <property type="project" value="UniProtKB-KW"/>
</dbReference>
<comment type="subunit">
    <text evidence="2">Homotetramer.</text>
</comment>
<accession>A0A1S8TVZ3</accession>
<evidence type="ECO:0000313" key="15">
    <source>
        <dbReference type="Proteomes" id="UP000190890"/>
    </source>
</evidence>
<evidence type="ECO:0000259" key="13">
    <source>
        <dbReference type="Pfam" id="PF11975"/>
    </source>
</evidence>
<evidence type="ECO:0000256" key="7">
    <source>
        <dbReference type="ARBA" id="ARBA00023295"/>
    </source>
</evidence>
<feature type="active site" description="Proton donor" evidence="8">
    <location>
        <position position="172"/>
    </location>
</feature>